<name>A0ABS1HIG1_9BACT</name>
<evidence type="ECO:0008006" key="4">
    <source>
        <dbReference type="Google" id="ProtNLM"/>
    </source>
</evidence>
<feature type="transmembrane region" description="Helical" evidence="1">
    <location>
        <begin position="179"/>
        <end position="199"/>
    </location>
</feature>
<keyword evidence="1" id="KW-0472">Membrane</keyword>
<comment type="caution">
    <text evidence="2">The sequence shown here is derived from an EMBL/GenBank/DDBJ whole genome shotgun (WGS) entry which is preliminary data.</text>
</comment>
<feature type="transmembrane region" description="Helical" evidence="1">
    <location>
        <begin position="229"/>
        <end position="250"/>
    </location>
</feature>
<feature type="transmembrane region" description="Helical" evidence="1">
    <location>
        <begin position="285"/>
        <end position="302"/>
    </location>
</feature>
<feature type="transmembrane region" description="Helical" evidence="1">
    <location>
        <begin position="59"/>
        <end position="80"/>
    </location>
</feature>
<organism evidence="2 3">
    <name type="scientific">Carboxylicivirga marina</name>
    <dbReference type="NCBI Taxonomy" id="2800988"/>
    <lineage>
        <taxon>Bacteria</taxon>
        <taxon>Pseudomonadati</taxon>
        <taxon>Bacteroidota</taxon>
        <taxon>Bacteroidia</taxon>
        <taxon>Marinilabiliales</taxon>
        <taxon>Marinilabiliaceae</taxon>
        <taxon>Carboxylicivirga</taxon>
    </lineage>
</organism>
<reference evidence="2 3" key="1">
    <citation type="submission" date="2021-01" db="EMBL/GenBank/DDBJ databases">
        <title>Carboxyliciviraga sp.nov., isolated from coastal sediments.</title>
        <authorList>
            <person name="Lu D."/>
            <person name="Zhang T."/>
        </authorList>
    </citation>
    <scope>NUCLEOTIDE SEQUENCE [LARGE SCALE GENOMIC DNA]</scope>
    <source>
        <strain evidence="2 3">N1Y132</strain>
    </source>
</reference>
<feature type="transmembrane region" description="Helical" evidence="1">
    <location>
        <begin position="262"/>
        <end position="279"/>
    </location>
</feature>
<evidence type="ECO:0000313" key="3">
    <source>
        <dbReference type="Proteomes" id="UP000605676"/>
    </source>
</evidence>
<dbReference type="Proteomes" id="UP000605676">
    <property type="component" value="Unassembled WGS sequence"/>
</dbReference>
<sequence length="326" mass="38223">MLFRVFNRNDIVALALMPLLLIVFWTNTFLFDQAPSFPYDNNPMPLWELVINTLKGNHFLASIISMLIALIMMFSVNRIVNRYTLFNGQTNLPGFVYILLVSGYLMTQKLHPVWFYTPLLMLSIERLFVASGERKPMTWCFEATFWLSLGSLFYAKGIYFIILLWMIMFILRLMNMRSFIASVLGLILPYLFSFAYFFWFDDSSWFTDTAYENFISPIAFFEHTLYSQLYNGLIMFLVFISILSVVRILPAIKIITRKHYRIFIWLITLCIVAAITPYYSLEVMPIWAIGTAIIVGRFLSLIRRRFIQELLLLILMVCTIAAQFLI</sequence>
<keyword evidence="3" id="KW-1185">Reference proteome</keyword>
<keyword evidence="1" id="KW-1133">Transmembrane helix</keyword>
<keyword evidence="1" id="KW-0812">Transmembrane</keyword>
<feature type="transmembrane region" description="Helical" evidence="1">
    <location>
        <begin position="309"/>
        <end position="325"/>
    </location>
</feature>
<protein>
    <recommendedName>
        <fullName evidence="4">Beta-carotene 15,15'-monooxygenase</fullName>
    </recommendedName>
</protein>
<proteinExistence type="predicted"/>
<accession>A0ABS1HIG1</accession>
<feature type="transmembrane region" description="Helical" evidence="1">
    <location>
        <begin position="12"/>
        <end position="31"/>
    </location>
</feature>
<evidence type="ECO:0000256" key="1">
    <source>
        <dbReference type="SAM" id="Phobius"/>
    </source>
</evidence>
<evidence type="ECO:0000313" key="2">
    <source>
        <dbReference type="EMBL" id="MBK3517357.1"/>
    </source>
</evidence>
<feature type="transmembrane region" description="Helical" evidence="1">
    <location>
        <begin position="145"/>
        <end position="167"/>
    </location>
</feature>
<feature type="transmembrane region" description="Helical" evidence="1">
    <location>
        <begin position="92"/>
        <end position="111"/>
    </location>
</feature>
<gene>
    <name evidence="2" type="ORF">JIV24_08400</name>
</gene>
<dbReference type="RefSeq" id="WP_200464587.1">
    <property type="nucleotide sequence ID" value="NZ_JAENRR010000015.1"/>
</dbReference>
<dbReference type="EMBL" id="JAENRR010000015">
    <property type="protein sequence ID" value="MBK3517357.1"/>
    <property type="molecule type" value="Genomic_DNA"/>
</dbReference>